<dbReference type="OrthoDB" id="2963168at2759"/>
<name>A0A067PWM5_9AGAM</name>
<dbReference type="InParanoid" id="A0A067PWM5"/>
<dbReference type="HOGENOM" id="CLU_009958_4_2_1"/>
<dbReference type="Gene3D" id="3.90.640.10">
    <property type="entry name" value="Actin, Chain A, domain 4"/>
    <property type="match status" value="1"/>
</dbReference>
<accession>A0A067PWM5</accession>
<dbReference type="Proteomes" id="UP000027265">
    <property type="component" value="Unassembled WGS sequence"/>
</dbReference>
<gene>
    <name evidence="1" type="ORF">JAAARDRAFT_192659</name>
</gene>
<proteinExistence type="predicted"/>
<dbReference type="SUPFAM" id="SSF53067">
    <property type="entry name" value="Actin-like ATPase domain"/>
    <property type="match status" value="2"/>
</dbReference>
<dbReference type="InterPro" id="IPR043129">
    <property type="entry name" value="ATPase_NBD"/>
</dbReference>
<dbReference type="EMBL" id="KL197716">
    <property type="protein sequence ID" value="KDQ59114.1"/>
    <property type="molecule type" value="Genomic_DNA"/>
</dbReference>
<protein>
    <recommendedName>
        <fullName evidence="3">Actin-like ATPase domain-containing protein</fullName>
    </recommendedName>
</protein>
<organism evidence="1 2">
    <name type="scientific">Jaapia argillacea MUCL 33604</name>
    <dbReference type="NCBI Taxonomy" id="933084"/>
    <lineage>
        <taxon>Eukaryota</taxon>
        <taxon>Fungi</taxon>
        <taxon>Dikarya</taxon>
        <taxon>Basidiomycota</taxon>
        <taxon>Agaricomycotina</taxon>
        <taxon>Agaricomycetes</taxon>
        <taxon>Agaricomycetidae</taxon>
        <taxon>Jaapiales</taxon>
        <taxon>Jaapiaceae</taxon>
        <taxon>Jaapia</taxon>
    </lineage>
</organism>
<dbReference type="STRING" id="933084.A0A067PWM5"/>
<keyword evidence="2" id="KW-1185">Reference proteome</keyword>
<dbReference type="Gene3D" id="3.30.420.40">
    <property type="match status" value="2"/>
</dbReference>
<evidence type="ECO:0000313" key="1">
    <source>
        <dbReference type="EMBL" id="KDQ59114.1"/>
    </source>
</evidence>
<evidence type="ECO:0008006" key="3">
    <source>
        <dbReference type="Google" id="ProtNLM"/>
    </source>
</evidence>
<sequence length="639" mass="71033">MSRISRQPYSGNRRKLVFGFDIGTTFSGISYSILDPGEIPTIRSVTKYPGQSNSGGDSKVPSIICYDSDDSVCEVGEEAYQACESGEADLNGWTEVKWFKLHLRPTNTSASRIAAKDIPPLPTNMTVVDVLADFMAYLYRCGLDFIRDTHHAGDQILKSVDGQIEFVFGHPNGWEGSQQEKMRQAAVLAGLIPNTSSGRSRLQFVTEGEASLHYCVNNGFSSGLIKTGASVMIVDCGGGTIDLSSFAFKEVNPISVEEIAPVGCRLQGAVFVSNRAEAYLLEKLRGSGFDTPQDVRKMVKFFDQTIKKRFKGTQKTALLQFGGTRDNAPDYGINRGAVKLTGAEIVRLFEPSLEAILGAIEEQRRTTHRNVQDILMVGGFAANDWLFQSLRESLKLLGFNLSRPDGFTNKAVADGAMSFYLDHFVSARVARATYGSYITWNFDPKDLEHVRRFHSKYTDVDGVDRLPGGFCSIVKKGTSIAEQREFRSSFSRVAKNVRDLRINSCQVTVYRGTNHDTQWSDVEPDKFESLGIVSADLSGLLPSLSRQTSPTGSTYFKAEFDIILFFGRTELQAFIAWIEKGQEKRYALLIISINIPFTYEPYLRYDLGESELKPPSCMIIQFDVSDSSLVESEMYLQGF</sequence>
<dbReference type="PANTHER" id="PTHR14187:SF5">
    <property type="entry name" value="HEAT SHOCK 70 KDA PROTEIN 12A"/>
    <property type="match status" value="1"/>
</dbReference>
<evidence type="ECO:0000313" key="2">
    <source>
        <dbReference type="Proteomes" id="UP000027265"/>
    </source>
</evidence>
<reference evidence="2" key="1">
    <citation type="journal article" date="2014" name="Proc. Natl. Acad. Sci. U.S.A.">
        <title>Extensive sampling of basidiomycete genomes demonstrates inadequacy of the white-rot/brown-rot paradigm for wood decay fungi.</title>
        <authorList>
            <person name="Riley R."/>
            <person name="Salamov A.A."/>
            <person name="Brown D.W."/>
            <person name="Nagy L.G."/>
            <person name="Floudas D."/>
            <person name="Held B.W."/>
            <person name="Levasseur A."/>
            <person name="Lombard V."/>
            <person name="Morin E."/>
            <person name="Otillar R."/>
            <person name="Lindquist E.A."/>
            <person name="Sun H."/>
            <person name="LaButti K.M."/>
            <person name="Schmutz J."/>
            <person name="Jabbour D."/>
            <person name="Luo H."/>
            <person name="Baker S.E."/>
            <person name="Pisabarro A.G."/>
            <person name="Walton J.D."/>
            <person name="Blanchette R.A."/>
            <person name="Henrissat B."/>
            <person name="Martin F."/>
            <person name="Cullen D."/>
            <person name="Hibbett D.S."/>
            <person name="Grigoriev I.V."/>
        </authorList>
    </citation>
    <scope>NUCLEOTIDE SEQUENCE [LARGE SCALE GENOMIC DNA]</scope>
    <source>
        <strain evidence="2">MUCL 33604</strain>
    </source>
</reference>
<dbReference type="CDD" id="cd10170">
    <property type="entry name" value="ASKHA_NBD_HSP70"/>
    <property type="match status" value="1"/>
</dbReference>
<dbReference type="AlphaFoldDB" id="A0A067PWM5"/>
<dbReference type="PANTHER" id="PTHR14187">
    <property type="entry name" value="ALPHA KINASE/ELONGATION FACTOR 2 KINASE"/>
    <property type="match status" value="1"/>
</dbReference>